<comment type="caution">
    <text evidence="1">The sequence shown here is derived from an EMBL/GenBank/DDBJ whole genome shotgun (WGS) entry which is preliminary data.</text>
</comment>
<dbReference type="AlphaFoldDB" id="A0A5B7CU32"/>
<reference evidence="1 2" key="1">
    <citation type="submission" date="2019-05" db="EMBL/GenBank/DDBJ databases">
        <title>Another draft genome of Portunus trituberculatus and its Hox gene families provides insights of decapod evolution.</title>
        <authorList>
            <person name="Jeong J.-H."/>
            <person name="Song I."/>
            <person name="Kim S."/>
            <person name="Choi T."/>
            <person name="Kim D."/>
            <person name="Ryu S."/>
            <person name="Kim W."/>
        </authorList>
    </citation>
    <scope>NUCLEOTIDE SEQUENCE [LARGE SCALE GENOMIC DNA]</scope>
    <source>
        <tissue evidence="1">Muscle</tissue>
    </source>
</reference>
<name>A0A5B7CU32_PORTR</name>
<organism evidence="1 2">
    <name type="scientific">Portunus trituberculatus</name>
    <name type="common">Swimming crab</name>
    <name type="synonym">Neptunus trituberculatus</name>
    <dbReference type="NCBI Taxonomy" id="210409"/>
    <lineage>
        <taxon>Eukaryota</taxon>
        <taxon>Metazoa</taxon>
        <taxon>Ecdysozoa</taxon>
        <taxon>Arthropoda</taxon>
        <taxon>Crustacea</taxon>
        <taxon>Multicrustacea</taxon>
        <taxon>Malacostraca</taxon>
        <taxon>Eumalacostraca</taxon>
        <taxon>Eucarida</taxon>
        <taxon>Decapoda</taxon>
        <taxon>Pleocyemata</taxon>
        <taxon>Brachyura</taxon>
        <taxon>Eubrachyura</taxon>
        <taxon>Portunoidea</taxon>
        <taxon>Portunidae</taxon>
        <taxon>Portuninae</taxon>
        <taxon>Portunus</taxon>
    </lineage>
</organism>
<proteinExistence type="predicted"/>
<evidence type="ECO:0000313" key="2">
    <source>
        <dbReference type="Proteomes" id="UP000324222"/>
    </source>
</evidence>
<gene>
    <name evidence="1" type="ORF">E2C01_003642</name>
</gene>
<sequence>MELLLSLNPSNCLRLKSTNKPNKYLFNINKSVTNADHCVYTASAKQPGSTLAAQTQGQEELGQ</sequence>
<keyword evidence="2" id="KW-1185">Reference proteome</keyword>
<evidence type="ECO:0000313" key="1">
    <source>
        <dbReference type="EMBL" id="MPC10993.1"/>
    </source>
</evidence>
<protein>
    <submittedName>
        <fullName evidence="1">Uncharacterized protein</fullName>
    </submittedName>
</protein>
<accession>A0A5B7CU32</accession>
<dbReference type="EMBL" id="VSRR010000140">
    <property type="protein sequence ID" value="MPC10993.1"/>
    <property type="molecule type" value="Genomic_DNA"/>
</dbReference>
<dbReference type="Proteomes" id="UP000324222">
    <property type="component" value="Unassembled WGS sequence"/>
</dbReference>